<dbReference type="SMART" id="SM01315">
    <property type="entry name" value="Spc7_N"/>
    <property type="match status" value="1"/>
</dbReference>
<keyword evidence="5" id="KW-1185">Reference proteome</keyword>
<dbReference type="InterPro" id="IPR033338">
    <property type="entry name" value="Spc105/Spc7"/>
</dbReference>
<feature type="compositionally biased region" description="Polar residues" evidence="2">
    <location>
        <begin position="698"/>
        <end position="712"/>
    </location>
</feature>
<feature type="region of interest" description="Disordered" evidence="2">
    <location>
        <begin position="815"/>
        <end position="869"/>
    </location>
</feature>
<feature type="compositionally biased region" description="Polar residues" evidence="2">
    <location>
        <begin position="719"/>
        <end position="730"/>
    </location>
</feature>
<dbReference type="PANTHER" id="PTHR28260:SF1">
    <property type="entry name" value="SPINDLE POLE BODY COMPONENT SPC105"/>
    <property type="match status" value="1"/>
</dbReference>
<name>A0AAF0DLH6_9EURO</name>
<feature type="compositionally biased region" description="Low complexity" evidence="2">
    <location>
        <begin position="372"/>
        <end position="383"/>
    </location>
</feature>
<feature type="region of interest" description="Disordered" evidence="2">
    <location>
        <begin position="248"/>
        <end position="285"/>
    </location>
</feature>
<keyword evidence="1" id="KW-0175">Coiled coil</keyword>
<dbReference type="GO" id="GO:0034501">
    <property type="term" value="P:protein localization to kinetochore"/>
    <property type="evidence" value="ECO:0007669"/>
    <property type="project" value="TreeGrafter"/>
</dbReference>
<feature type="compositionally biased region" description="Low complexity" evidence="2">
    <location>
        <begin position="318"/>
        <end position="329"/>
    </location>
</feature>
<protein>
    <recommendedName>
        <fullName evidence="3">Spc7 kinetochore protein domain-containing protein</fullName>
    </recommendedName>
</protein>
<evidence type="ECO:0000313" key="5">
    <source>
        <dbReference type="Proteomes" id="UP001219355"/>
    </source>
</evidence>
<dbReference type="SMART" id="SM00787">
    <property type="entry name" value="Spc7"/>
    <property type="match status" value="1"/>
</dbReference>
<feature type="region of interest" description="Disordered" evidence="2">
    <location>
        <begin position="630"/>
        <end position="801"/>
    </location>
</feature>
<evidence type="ECO:0000259" key="3">
    <source>
        <dbReference type="SMART" id="SM00787"/>
    </source>
</evidence>
<evidence type="ECO:0000313" key="4">
    <source>
        <dbReference type="EMBL" id="WEW59661.1"/>
    </source>
</evidence>
<dbReference type="InterPro" id="IPR013253">
    <property type="entry name" value="Spc7_domain"/>
</dbReference>
<accession>A0AAF0DLH6</accession>
<feature type="compositionally biased region" description="Basic and acidic residues" evidence="2">
    <location>
        <begin position="831"/>
        <end position="843"/>
    </location>
</feature>
<feature type="region of interest" description="Disordered" evidence="2">
    <location>
        <begin position="909"/>
        <end position="1001"/>
    </location>
</feature>
<dbReference type="Pfam" id="PF08317">
    <property type="entry name" value="Spc7"/>
    <property type="match status" value="1"/>
</dbReference>
<dbReference type="Pfam" id="PF18210">
    <property type="entry name" value="Knl1_RWD_C"/>
    <property type="match status" value="1"/>
</dbReference>
<sequence length="1561" mass="173002">MASKNDPRPRSRRSIAPIPQTALRNGGDKENLTSGVNAAKQQRNELPPKSGRDKKLRSKSLGPGGLDALKNGNGNRRKSTVPFPLKSILKPAIPVSPIRNIPSFEETRRRTPSRSPQKSSKVGVSNGLLIDFSTPPSVPVVGTENLPNPFDGFNPNPARKDVELFQADQDQRIAKKEKEARESHEREKQAILDQRAARRKSMGTSSPPGLFHLTLHLTNLSFEANRRVSFAPEATLHTWNVVELMEDSTTSSASTNSTRRASALSQSNPSQPPFTIEETSNELEQMSPADQRILHQQDHRRKSGISLAELDNVENDEAFSSSPFSGDSSAEGDETGVASLAPENDGSASDSDIDNESMAMSLDNGTEHSIMSSHSDGSTTDSSSRLERSLRLAAQIAGTNGIEYDENADLSMEYTNHEIAGAFKPWIKKGTDRSGFDAENLSSRFDQENINPFQQSSSKHRTSGVDYDDDDETGMDLTKPVGGILSKQQQAPSEYDSNKIQRTPTSHLDEQTTESAKVVGGIKKTLSPSRELSGESDIAEDEEMTMEFTSVFGGVLNRNVDQQEILSPNKDQLYQSDEQRGDAVYPDLTEVDMEMTGAVGGILPPIEEQTEPLEDETMGMEMTNAIGKILPSLRPTPGTRQDDDLEAEPASSPFQENIMPSPPKPTTPLRVAETPFYDESPILSNIRLKPGRPRSSGVRLSTTPTRQASKQVTPVKRITTPSKQKSPRTIRSTPATPTKTPPSRRSYGSPKKITKPDSQQPKVKLESIFQDDTDKGQSTPKFVLPARKRSPSGLGIDKEGLGSPRVAEILDKRRSIGEDAQAFTPTSRGVRFNDPRELKKGADDGNQQLEQQKTSSMCNLQPGQDDEPNIREMISRLTPKKNKLKGRKSLHVGAGKGLLGKRPIELDIADEDEDNTPKRLRSREASPVKKIKLPAPPSKAETVGKKPRLSLRNTIESPKKARGTTPREAPRFKDVELDDPRDGKSPEFTAGLDTVHDSAGSDPVKLKPLQLSEFLEMTNIHFMELTTTKRRHTLAPDTERKYITQDSGKAVRDISLEDCVAAGFCTIPMLELYQHSCRELKSYISEGRRIIRSIEAETYAENPPLFQEYVTAPPDIRLLMDNQFRNVKAHARLLSKSMWYEWRMKLLEGLKQGLNCHVEEMSQDDEMISKKERLLDGVVPDLIEKHSKLQIDAYNLQKAVEEMENCDQEELKRAREKLAMVDLEVAKRKVDLEEAQSNLEEYSKFVKTGIEQKTRLLSEIQEAEGVLEECRGCTEKAVSKFKTAVQNLEKTTGWAIISANSISSSNSNYGPVLSMRYSGELRLDFHPAMFHSQSLSGSQQSQHSQNLPIKLSYAPESTRGSNKGSVNPTPEIELMLHALRTRIAQLTQPSISPKTFLSSISQTWDTLSSIRHEIRMLAYCGVTTSKTIGVTPSEPALLKVRCILLGFRTEPKRHKKSPSVQIAATGDKKSKARLDIDFTIKPRPVVGQRRGEEPGIGIVVDVDVSAGKIYGFSNDNSSDMSEQRIGEFVTQLIQRQDGKGKQFGKGLWKDAVKELERKVLC</sequence>
<organism evidence="4 5">
    <name type="scientific">Emydomyces testavorans</name>
    <dbReference type="NCBI Taxonomy" id="2070801"/>
    <lineage>
        <taxon>Eukaryota</taxon>
        <taxon>Fungi</taxon>
        <taxon>Dikarya</taxon>
        <taxon>Ascomycota</taxon>
        <taxon>Pezizomycotina</taxon>
        <taxon>Eurotiomycetes</taxon>
        <taxon>Eurotiomycetidae</taxon>
        <taxon>Onygenales</taxon>
        <taxon>Nannizziopsiaceae</taxon>
        <taxon>Emydomyces</taxon>
    </lineage>
</organism>
<dbReference type="InterPro" id="IPR040850">
    <property type="entry name" value="Knl1_RWD_C"/>
</dbReference>
<proteinExistence type="predicted"/>
<dbReference type="GO" id="GO:0000776">
    <property type="term" value="C:kinetochore"/>
    <property type="evidence" value="ECO:0007669"/>
    <property type="project" value="TreeGrafter"/>
</dbReference>
<dbReference type="Pfam" id="PF15402">
    <property type="entry name" value="MELT_2"/>
    <property type="match status" value="4"/>
</dbReference>
<feature type="compositionally biased region" description="Polar residues" evidence="2">
    <location>
        <begin position="441"/>
        <end position="457"/>
    </location>
</feature>
<dbReference type="EMBL" id="CP120629">
    <property type="protein sequence ID" value="WEW59661.1"/>
    <property type="molecule type" value="Genomic_DNA"/>
</dbReference>
<dbReference type="GO" id="GO:0007094">
    <property type="term" value="P:mitotic spindle assembly checkpoint signaling"/>
    <property type="evidence" value="ECO:0007669"/>
    <property type="project" value="TreeGrafter"/>
</dbReference>
<feature type="compositionally biased region" description="Basic and acidic residues" evidence="2">
    <location>
        <begin position="968"/>
        <end position="985"/>
    </location>
</feature>
<feature type="domain" description="Spc7 kinetochore protein" evidence="3">
    <location>
        <begin position="996"/>
        <end position="1326"/>
    </location>
</feature>
<dbReference type="Proteomes" id="UP001219355">
    <property type="component" value="Chromosome 3"/>
</dbReference>
<evidence type="ECO:0000256" key="2">
    <source>
        <dbReference type="SAM" id="MobiDB-lite"/>
    </source>
</evidence>
<feature type="compositionally biased region" description="Low complexity" evidence="2">
    <location>
        <begin position="248"/>
        <end position="265"/>
    </location>
</feature>
<feature type="coiled-coil region" evidence="1">
    <location>
        <begin position="167"/>
        <end position="194"/>
    </location>
</feature>
<feature type="compositionally biased region" description="Low complexity" evidence="2">
    <location>
        <begin position="731"/>
        <end position="746"/>
    </location>
</feature>
<reference evidence="4" key="1">
    <citation type="submission" date="2023-03" db="EMBL/GenBank/DDBJ databases">
        <title>Emydomyces testavorans Genome Sequence.</title>
        <authorList>
            <person name="Hoyer L."/>
        </authorList>
    </citation>
    <scope>NUCLEOTIDE SEQUENCE</scope>
    <source>
        <strain evidence="4">16-2883</strain>
    </source>
</reference>
<feature type="region of interest" description="Disordered" evidence="2">
    <location>
        <begin position="441"/>
        <end position="499"/>
    </location>
</feature>
<evidence type="ECO:0000256" key="1">
    <source>
        <dbReference type="SAM" id="Coils"/>
    </source>
</evidence>
<dbReference type="GO" id="GO:1990758">
    <property type="term" value="P:mitotic sister chromatid biorientation"/>
    <property type="evidence" value="ECO:0007669"/>
    <property type="project" value="TreeGrafter"/>
</dbReference>
<feature type="compositionally biased region" description="Polar residues" evidence="2">
    <location>
        <begin position="113"/>
        <end position="123"/>
    </location>
</feature>
<dbReference type="PANTHER" id="PTHR28260">
    <property type="entry name" value="SPINDLE POLE BODY COMPONENT SPC105"/>
    <property type="match status" value="1"/>
</dbReference>
<gene>
    <name evidence="4" type="ORF">PRK78_005140</name>
</gene>
<feature type="compositionally biased region" description="Polar residues" evidence="2">
    <location>
        <begin position="32"/>
        <end position="41"/>
    </location>
</feature>
<feature type="compositionally biased region" description="Polar residues" evidence="2">
    <location>
        <begin position="845"/>
        <end position="862"/>
    </location>
</feature>
<feature type="region of interest" description="Disordered" evidence="2">
    <location>
        <begin position="1"/>
        <end position="128"/>
    </location>
</feature>
<feature type="region of interest" description="Disordered" evidence="2">
    <location>
        <begin position="306"/>
        <end position="386"/>
    </location>
</feature>